<comment type="similarity">
    <text evidence="2">Belongs to the aconitase/IPM isomerase family.</text>
</comment>
<feature type="domain" description="Aconitase/3-isopropylmalate dehydratase large subunit alpha/beta/alpha" evidence="6">
    <location>
        <begin position="41"/>
        <end position="401"/>
    </location>
</feature>
<evidence type="ECO:0000256" key="2">
    <source>
        <dbReference type="ARBA" id="ARBA00007185"/>
    </source>
</evidence>
<keyword evidence="4" id="KW-0408">Iron</keyword>
<comment type="cofactor">
    <cofactor evidence="1">
        <name>[4Fe-4S] cluster</name>
        <dbReference type="ChEBI" id="CHEBI:49883"/>
    </cofactor>
</comment>
<evidence type="ECO:0000256" key="3">
    <source>
        <dbReference type="ARBA" id="ARBA00022723"/>
    </source>
</evidence>
<name>A0A377F6Z1_ECOLX</name>
<evidence type="ECO:0000313" key="8">
    <source>
        <dbReference type="Proteomes" id="UP000254255"/>
    </source>
</evidence>
<dbReference type="PANTHER" id="PTHR43160:SF3">
    <property type="entry name" value="ACONITATE HYDRATASE, MITOCHONDRIAL"/>
    <property type="match status" value="1"/>
</dbReference>
<dbReference type="GO" id="GO:0005829">
    <property type="term" value="C:cytosol"/>
    <property type="evidence" value="ECO:0007669"/>
    <property type="project" value="TreeGrafter"/>
</dbReference>
<evidence type="ECO:0000256" key="5">
    <source>
        <dbReference type="ARBA" id="ARBA00023014"/>
    </source>
</evidence>
<dbReference type="Pfam" id="PF00330">
    <property type="entry name" value="Aconitase"/>
    <property type="match status" value="1"/>
</dbReference>
<dbReference type="Gene3D" id="3.40.1060.10">
    <property type="entry name" value="Aconitase, Domain 2"/>
    <property type="match status" value="1"/>
</dbReference>
<dbReference type="EMBL" id="UGET01000006">
    <property type="protein sequence ID" value="STN25807.1"/>
    <property type="molecule type" value="Genomic_DNA"/>
</dbReference>
<dbReference type="Gene3D" id="3.30.499.10">
    <property type="entry name" value="Aconitase, domain 3"/>
    <property type="match status" value="2"/>
</dbReference>
<dbReference type="InterPro" id="IPR015932">
    <property type="entry name" value="Aconitase_dom2"/>
</dbReference>
<dbReference type="Proteomes" id="UP000254255">
    <property type="component" value="Unassembled WGS sequence"/>
</dbReference>
<dbReference type="GO" id="GO:0047868">
    <property type="term" value="F:dimethylmaleate hydratase activity"/>
    <property type="evidence" value="ECO:0007669"/>
    <property type="project" value="UniProtKB-EC"/>
</dbReference>
<dbReference type="PANTHER" id="PTHR43160">
    <property type="entry name" value="ACONITATE HYDRATASE B"/>
    <property type="match status" value="1"/>
</dbReference>
<sequence length="405" mass="43854">MIKLSEKGVFLASNNEIIAEEHFTGEIKKEEAKKGTIAWSILSSHNTSGNMDKLKIKFDSLASHDITFVGIVQTAKASGMERFPLPYVLTNCHNSLCAVGGTINGDDHVFGLSAAQRYGGIFVPPHIAVIHQYMREMMAGGGKMILGSDSHTRYGALGTMAVGEGGGELVKQLLNDTWDIDYPGVVAVHLTGKPAPYVGPQDVALAIIGAVFKNGYVKNKVMEFVGPGVSALSTDFRNSVDVMTTETTCLSSVWQTDEEVHNWLALHGRGQDYCQLNPQPMAYYDGCISVDLSAIKPMIALPFHPSNVYEIDTLNQNLTDILREIEIESERVAHGKAKLSLLDKVENGRLKVQQGIIAGCSGGNYENVIAAANALRGQSCGNDTFSLAVYPSSQPVFMDLAKKVW</sequence>
<dbReference type="AlphaFoldDB" id="A0A377F6Z1"/>
<dbReference type="InterPro" id="IPR015931">
    <property type="entry name" value="Acnase/IPM_dHydase_lsu_aba_1/3"/>
</dbReference>
<evidence type="ECO:0000259" key="6">
    <source>
        <dbReference type="Pfam" id="PF00330"/>
    </source>
</evidence>
<dbReference type="InterPro" id="IPR001030">
    <property type="entry name" value="Acoase/IPM_deHydtase_lsu_aba"/>
</dbReference>
<keyword evidence="5" id="KW-0411">Iron-sulfur</keyword>
<gene>
    <name evidence="7" type="primary">dmdA</name>
    <name evidence="7" type="ORF">NCTC13148_06216</name>
</gene>
<evidence type="ECO:0000256" key="1">
    <source>
        <dbReference type="ARBA" id="ARBA00001966"/>
    </source>
</evidence>
<keyword evidence="3" id="KW-0479">Metal-binding</keyword>
<keyword evidence="7" id="KW-0456">Lyase</keyword>
<dbReference type="InterPro" id="IPR050926">
    <property type="entry name" value="Aconitase/IPM_isomerase"/>
</dbReference>
<proteinExistence type="inferred from homology"/>
<evidence type="ECO:0000256" key="4">
    <source>
        <dbReference type="ARBA" id="ARBA00023004"/>
    </source>
</evidence>
<dbReference type="SUPFAM" id="SSF53732">
    <property type="entry name" value="Aconitase iron-sulfur domain"/>
    <property type="match status" value="1"/>
</dbReference>
<organism evidence="7 8">
    <name type="scientific">Escherichia coli</name>
    <dbReference type="NCBI Taxonomy" id="562"/>
    <lineage>
        <taxon>Bacteria</taxon>
        <taxon>Pseudomonadati</taxon>
        <taxon>Pseudomonadota</taxon>
        <taxon>Gammaproteobacteria</taxon>
        <taxon>Enterobacterales</taxon>
        <taxon>Enterobacteriaceae</taxon>
        <taxon>Escherichia</taxon>
    </lineage>
</organism>
<dbReference type="InterPro" id="IPR036008">
    <property type="entry name" value="Aconitase_4Fe-4S_dom"/>
</dbReference>
<accession>A0A377F6Z1</accession>
<dbReference type="NCBIfam" id="NF008503">
    <property type="entry name" value="PRK11413.1"/>
    <property type="match status" value="1"/>
</dbReference>
<dbReference type="EC" id="4.2.1.85" evidence="7"/>
<dbReference type="GO" id="GO:0006099">
    <property type="term" value="P:tricarboxylic acid cycle"/>
    <property type="evidence" value="ECO:0007669"/>
    <property type="project" value="TreeGrafter"/>
</dbReference>
<reference evidence="7 8" key="1">
    <citation type="submission" date="2018-06" db="EMBL/GenBank/DDBJ databases">
        <authorList>
            <consortium name="Pathogen Informatics"/>
            <person name="Doyle S."/>
        </authorList>
    </citation>
    <scope>NUCLEOTIDE SEQUENCE [LARGE SCALE GENOMIC DNA]</scope>
    <source>
        <strain evidence="7 8">NCTC13148</strain>
    </source>
</reference>
<protein>
    <submittedName>
        <fullName evidence="7">Putative aconitase</fullName>
        <ecNumber evidence="7">4.2.1.85</ecNumber>
    </submittedName>
</protein>
<dbReference type="FunFam" id="3.30.499.10:FF:000017">
    <property type="entry name" value="Aconitate hydratase"/>
    <property type="match status" value="1"/>
</dbReference>
<dbReference type="GO" id="GO:0046872">
    <property type="term" value="F:metal ion binding"/>
    <property type="evidence" value="ECO:0007669"/>
    <property type="project" value="UniProtKB-KW"/>
</dbReference>
<dbReference type="GO" id="GO:0003994">
    <property type="term" value="F:aconitate hydratase activity"/>
    <property type="evidence" value="ECO:0007669"/>
    <property type="project" value="TreeGrafter"/>
</dbReference>
<dbReference type="GO" id="GO:0051539">
    <property type="term" value="F:4 iron, 4 sulfur cluster binding"/>
    <property type="evidence" value="ECO:0007669"/>
    <property type="project" value="TreeGrafter"/>
</dbReference>
<evidence type="ECO:0000313" key="7">
    <source>
        <dbReference type="EMBL" id="STN25807.1"/>
    </source>
</evidence>